<comment type="catalytic activity">
    <reaction evidence="6">
        <text>a 2-demethylmenaquinol + S-adenosyl-L-methionine = a menaquinol + S-adenosyl-L-homocysteine + H(+)</text>
        <dbReference type="Rhea" id="RHEA:42640"/>
        <dbReference type="Rhea" id="RHEA-COMP:9539"/>
        <dbReference type="Rhea" id="RHEA-COMP:9563"/>
        <dbReference type="ChEBI" id="CHEBI:15378"/>
        <dbReference type="ChEBI" id="CHEBI:18151"/>
        <dbReference type="ChEBI" id="CHEBI:55437"/>
        <dbReference type="ChEBI" id="CHEBI:57856"/>
        <dbReference type="ChEBI" id="CHEBI:59789"/>
        <dbReference type="EC" id="2.1.1.163"/>
    </reaction>
</comment>
<dbReference type="GO" id="GO:0032259">
    <property type="term" value="P:methylation"/>
    <property type="evidence" value="ECO:0007669"/>
    <property type="project" value="UniProtKB-KW"/>
</dbReference>
<dbReference type="GO" id="GO:0009060">
    <property type="term" value="P:aerobic respiration"/>
    <property type="evidence" value="ECO:0007669"/>
    <property type="project" value="UniProtKB-UniRule"/>
</dbReference>
<comment type="caution">
    <text evidence="6">Lacks conserved residue(s) required for the propagation of feature annotation.</text>
</comment>
<evidence type="ECO:0000256" key="6">
    <source>
        <dbReference type="HAMAP-Rule" id="MF_01813"/>
    </source>
</evidence>
<feature type="binding site" evidence="6">
    <location>
        <position position="117"/>
    </location>
    <ligand>
        <name>S-adenosyl-L-methionine</name>
        <dbReference type="ChEBI" id="CHEBI:59789"/>
    </ligand>
</feature>
<accession>A0A8J3CN99</accession>
<dbReference type="EMBL" id="BMZH01000002">
    <property type="protein sequence ID" value="GHA86892.1"/>
    <property type="molecule type" value="Genomic_DNA"/>
</dbReference>
<dbReference type="InterPro" id="IPR029063">
    <property type="entry name" value="SAM-dependent_MTases_sf"/>
</dbReference>
<keyword evidence="9" id="KW-1185">Reference proteome</keyword>
<dbReference type="GO" id="GO:0008425">
    <property type="term" value="F:2-methoxy-6-polyprenyl-1,4-benzoquinol methyltransferase activity"/>
    <property type="evidence" value="ECO:0007669"/>
    <property type="project" value="UniProtKB-UniRule"/>
</dbReference>
<evidence type="ECO:0000256" key="7">
    <source>
        <dbReference type="SAM" id="MobiDB-lite"/>
    </source>
</evidence>
<keyword evidence="8" id="KW-0830">Ubiquinone</keyword>
<evidence type="ECO:0000313" key="8">
    <source>
        <dbReference type="EMBL" id="GHA86892.1"/>
    </source>
</evidence>
<keyword evidence="5 6" id="KW-0949">S-adenosyl-L-methionine</keyword>
<protein>
    <recommendedName>
        <fullName evidence="6">Ubiquinone/menaquinone biosynthesis C-methyltransferase UbiE</fullName>
        <ecNumber evidence="6">2.1.1.163</ecNumber>
        <ecNumber evidence="6">2.1.1.201</ecNumber>
    </recommendedName>
    <alternativeName>
        <fullName evidence="6">2-methoxy-6-polyprenyl-1,4-benzoquinol methylase</fullName>
    </alternativeName>
    <alternativeName>
        <fullName evidence="6">Demethylmenaquinone methyltransferase</fullName>
    </alternativeName>
</protein>
<sequence>MLARAAYSRPDMSASPKTPKETIDFGFETVRTEDKQGRVKQVFDSVARDYDRMNDAMSVGLHRVWKDMAITTLNPQPGERLLDVAGGTGDIARRFIKAADTVRDRRGGETASAVILDINDEMLLAGIDPKKDAGLSLSRVCANAQILPFEDAQFDVVTIAYGIRNVTDRLAALREFHRVLKPGGRLGVLEFSTPPEPLIRKFYDAYSFAVIPRLGQAIAGDRDSYQYLVESIRKFPKQAQFVALIEEAGFAKVGWTDYSAGVTAFHTGWKIT</sequence>
<dbReference type="SUPFAM" id="SSF53335">
    <property type="entry name" value="S-adenosyl-L-methionine-dependent methyltransferases"/>
    <property type="match status" value="1"/>
</dbReference>
<dbReference type="InterPro" id="IPR004033">
    <property type="entry name" value="UbiE/COQ5_MeTrFase"/>
</dbReference>
<feature type="binding site" evidence="6">
    <location>
        <position position="88"/>
    </location>
    <ligand>
        <name>S-adenosyl-L-methionine</name>
        <dbReference type="ChEBI" id="CHEBI:59789"/>
    </ligand>
</feature>
<proteinExistence type="inferred from homology"/>
<dbReference type="CDD" id="cd02440">
    <property type="entry name" value="AdoMet_MTases"/>
    <property type="match status" value="1"/>
</dbReference>
<dbReference type="GO" id="GO:0043770">
    <property type="term" value="F:demethylmenaquinone methyltransferase activity"/>
    <property type="evidence" value="ECO:0007669"/>
    <property type="project" value="UniProtKB-UniRule"/>
</dbReference>
<dbReference type="InterPro" id="IPR023576">
    <property type="entry name" value="UbiE/COQ5_MeTrFase_CS"/>
</dbReference>
<evidence type="ECO:0000256" key="3">
    <source>
        <dbReference type="ARBA" id="ARBA00022679"/>
    </source>
</evidence>
<dbReference type="Proteomes" id="UP000634004">
    <property type="component" value="Unassembled WGS sequence"/>
</dbReference>
<comment type="pathway">
    <text evidence="6">Cofactor biosynthesis; ubiquinone biosynthesis.</text>
</comment>
<comment type="similarity">
    <text evidence="6">Belongs to the class I-like SAM-binding methyltransferase superfamily. MenG/UbiE family.</text>
</comment>
<keyword evidence="1 6" id="KW-0474">Menaquinone biosynthesis</keyword>
<dbReference type="NCBIfam" id="NF001244">
    <property type="entry name" value="PRK00216.1-5"/>
    <property type="match status" value="1"/>
</dbReference>
<reference evidence="8" key="1">
    <citation type="journal article" date="2014" name="Int. J. Syst. Evol. Microbiol.">
        <title>Complete genome sequence of Corynebacterium casei LMG S-19264T (=DSM 44701T), isolated from a smear-ripened cheese.</title>
        <authorList>
            <consortium name="US DOE Joint Genome Institute (JGI-PGF)"/>
            <person name="Walter F."/>
            <person name="Albersmeier A."/>
            <person name="Kalinowski J."/>
            <person name="Ruckert C."/>
        </authorList>
    </citation>
    <scope>NUCLEOTIDE SEQUENCE</scope>
    <source>
        <strain evidence="8">KCTC 32513</strain>
    </source>
</reference>
<evidence type="ECO:0000256" key="4">
    <source>
        <dbReference type="ARBA" id="ARBA00022688"/>
    </source>
</evidence>
<dbReference type="UniPathway" id="UPA00079">
    <property type="reaction ID" value="UER00169"/>
</dbReference>
<dbReference type="PROSITE" id="PS01184">
    <property type="entry name" value="UBIE_2"/>
    <property type="match status" value="1"/>
</dbReference>
<gene>
    <name evidence="6 8" type="primary">ubiE</name>
    <name evidence="8" type="ORF">GCM10009069_07670</name>
</gene>
<dbReference type="PROSITE" id="PS01183">
    <property type="entry name" value="UBIE_1"/>
    <property type="match status" value="1"/>
</dbReference>
<reference evidence="8" key="2">
    <citation type="submission" date="2020-09" db="EMBL/GenBank/DDBJ databases">
        <authorList>
            <person name="Sun Q."/>
            <person name="Kim S."/>
        </authorList>
    </citation>
    <scope>NUCLEOTIDE SEQUENCE</scope>
    <source>
        <strain evidence="8">KCTC 32513</strain>
    </source>
</reference>
<comment type="pathway">
    <text evidence="6">Quinol/quinone metabolism; menaquinone biosynthesis; menaquinol from 1,4-dihydroxy-2-naphthoate: step 2/2.</text>
</comment>
<name>A0A8J3CN99_9PROT</name>
<evidence type="ECO:0000256" key="2">
    <source>
        <dbReference type="ARBA" id="ARBA00022603"/>
    </source>
</evidence>
<dbReference type="PROSITE" id="PS51608">
    <property type="entry name" value="SAM_MT_UBIE"/>
    <property type="match status" value="1"/>
</dbReference>
<dbReference type="HAMAP" id="MF_01813">
    <property type="entry name" value="MenG_UbiE_methyltr"/>
    <property type="match status" value="1"/>
</dbReference>
<evidence type="ECO:0000256" key="5">
    <source>
        <dbReference type="ARBA" id="ARBA00022691"/>
    </source>
</evidence>
<dbReference type="AlphaFoldDB" id="A0A8J3CN99"/>
<dbReference type="PANTHER" id="PTHR43591">
    <property type="entry name" value="METHYLTRANSFERASE"/>
    <property type="match status" value="1"/>
</dbReference>
<keyword evidence="2 6" id="KW-0489">Methyltransferase</keyword>
<evidence type="ECO:0000313" key="9">
    <source>
        <dbReference type="Proteomes" id="UP000634004"/>
    </source>
</evidence>
<dbReference type="UniPathway" id="UPA00232"/>
<comment type="function">
    <text evidence="6">Methyltransferase required for the conversion of demethylmenaquinol (DMKH2) to menaquinol (MKH2) and the conversion of 2-polyprenyl-6-methoxy-1,4-benzoquinol (DDMQH2) to 2-polyprenyl-3-methyl-6-methoxy-1,4-benzoquinol (DMQH2).</text>
</comment>
<dbReference type="GO" id="GO:0009234">
    <property type="term" value="P:menaquinone biosynthetic process"/>
    <property type="evidence" value="ECO:0007669"/>
    <property type="project" value="UniProtKB-UniRule"/>
</dbReference>
<keyword evidence="3 6" id="KW-0808">Transferase</keyword>
<dbReference type="EC" id="2.1.1.163" evidence="6"/>
<dbReference type="Gene3D" id="3.40.50.150">
    <property type="entry name" value="Vaccinia Virus protein VP39"/>
    <property type="match status" value="1"/>
</dbReference>
<keyword evidence="4 6" id="KW-0831">Ubiquinone biosynthesis</keyword>
<evidence type="ECO:0000256" key="1">
    <source>
        <dbReference type="ARBA" id="ARBA00022428"/>
    </source>
</evidence>
<organism evidence="8 9">
    <name type="scientific">Algimonas arctica</name>
    <dbReference type="NCBI Taxonomy" id="1479486"/>
    <lineage>
        <taxon>Bacteria</taxon>
        <taxon>Pseudomonadati</taxon>
        <taxon>Pseudomonadota</taxon>
        <taxon>Alphaproteobacteria</taxon>
        <taxon>Maricaulales</taxon>
        <taxon>Robiginitomaculaceae</taxon>
        <taxon>Algimonas</taxon>
    </lineage>
</organism>
<comment type="catalytic activity">
    <reaction evidence="6">
        <text>a 2-methoxy-6-(all-trans-polyprenyl)benzene-1,4-diol + S-adenosyl-L-methionine = a 5-methoxy-2-methyl-3-(all-trans-polyprenyl)benzene-1,4-diol + S-adenosyl-L-homocysteine + H(+)</text>
        <dbReference type="Rhea" id="RHEA:28286"/>
        <dbReference type="Rhea" id="RHEA-COMP:10858"/>
        <dbReference type="Rhea" id="RHEA-COMP:10859"/>
        <dbReference type="ChEBI" id="CHEBI:15378"/>
        <dbReference type="ChEBI" id="CHEBI:57856"/>
        <dbReference type="ChEBI" id="CHEBI:59789"/>
        <dbReference type="ChEBI" id="CHEBI:84166"/>
        <dbReference type="ChEBI" id="CHEBI:84167"/>
        <dbReference type="EC" id="2.1.1.201"/>
    </reaction>
</comment>
<feature type="region of interest" description="Disordered" evidence="7">
    <location>
        <begin position="1"/>
        <end position="21"/>
    </location>
</feature>
<feature type="binding site" evidence="6">
    <location>
        <begin position="143"/>
        <end position="144"/>
    </location>
    <ligand>
        <name>S-adenosyl-L-methionine</name>
        <dbReference type="ChEBI" id="CHEBI:59789"/>
    </ligand>
</feature>
<dbReference type="NCBIfam" id="TIGR01934">
    <property type="entry name" value="MenG_MenH_UbiE"/>
    <property type="match status" value="1"/>
</dbReference>
<dbReference type="PANTHER" id="PTHR43591:SF24">
    <property type="entry name" value="2-METHOXY-6-POLYPRENYL-1,4-BENZOQUINOL METHYLASE, MITOCHONDRIAL"/>
    <property type="match status" value="1"/>
</dbReference>
<dbReference type="EC" id="2.1.1.201" evidence="6"/>
<dbReference type="Pfam" id="PF01209">
    <property type="entry name" value="Ubie_methyltran"/>
    <property type="match status" value="1"/>
</dbReference>
<comment type="caution">
    <text evidence="8">The sequence shown here is derived from an EMBL/GenBank/DDBJ whole genome shotgun (WGS) entry which is preliminary data.</text>
</comment>